<evidence type="ECO:0000256" key="19">
    <source>
        <dbReference type="ARBA" id="ARBA00023026"/>
    </source>
</evidence>
<keyword evidence="15" id="KW-0904">Protein phosphatase</keyword>
<dbReference type="EMBL" id="NOWI01000005">
    <property type="protein sequence ID" value="RFT44384.1"/>
    <property type="molecule type" value="Genomic_DNA"/>
</dbReference>
<evidence type="ECO:0000256" key="11">
    <source>
        <dbReference type="ARBA" id="ARBA00022777"/>
    </source>
</evidence>
<keyword evidence="17" id="KW-0902">Two-component regulatory system</keyword>
<keyword evidence="10" id="KW-0547">Nucleotide-binding</keyword>
<feature type="transmembrane region" description="Helical" evidence="23">
    <location>
        <begin position="72"/>
        <end position="93"/>
    </location>
</feature>
<dbReference type="InterPro" id="IPR004358">
    <property type="entry name" value="Sig_transdc_His_kin-like_C"/>
</dbReference>
<keyword evidence="14" id="KW-0460">Magnesium</keyword>
<feature type="domain" description="HAMP" evidence="25">
    <location>
        <begin position="95"/>
        <end position="148"/>
    </location>
</feature>
<keyword evidence="13" id="KW-0067">ATP-binding</keyword>
<evidence type="ECO:0000256" key="10">
    <source>
        <dbReference type="ARBA" id="ARBA00022741"/>
    </source>
</evidence>
<dbReference type="InterPro" id="IPR003594">
    <property type="entry name" value="HATPase_dom"/>
</dbReference>
<dbReference type="CDD" id="cd00075">
    <property type="entry name" value="HATPase"/>
    <property type="match status" value="1"/>
</dbReference>
<evidence type="ECO:0000256" key="16">
    <source>
        <dbReference type="ARBA" id="ARBA00022989"/>
    </source>
</evidence>
<evidence type="ECO:0000256" key="5">
    <source>
        <dbReference type="ARBA" id="ARBA00012438"/>
    </source>
</evidence>
<evidence type="ECO:0000256" key="13">
    <source>
        <dbReference type="ARBA" id="ARBA00022840"/>
    </source>
</evidence>
<feature type="transmembrane region" description="Helical" evidence="23">
    <location>
        <begin position="20"/>
        <end position="38"/>
    </location>
</feature>
<evidence type="ECO:0000256" key="17">
    <source>
        <dbReference type="ARBA" id="ARBA00023012"/>
    </source>
</evidence>
<keyword evidence="12" id="KW-0378">Hydrolase</keyword>
<sequence length="379" mass="40551">MGGRPSKLWPGLSWGRRLVWTQFAVLVTMSVTLVLTALEMGPPLFKKHMAEAGHTQPMVLDHAERAFHDAGAASLGLGLAAAMMIAAVTSWVLNRSFIRGLDALAEGAERVAHGNYDDPVRMPPLGRELESVAHEFNRMAAQIAATEATRRRMLTDLGHELRTPLSVTRVTLESLQDGVAVYGLEVLEVLQRQNERITALAADISEVSRAEEGRIPLELRLTRIDDLVESAVTSCAKACAEAGIQLVTRGNCPVEVDVDPARIGQVLDNLLRNAVQHTPRGGEVCVTSWSDTDSVSIQVSDTGAGIPAGEVSHVFERFFHQGSRRVRDVDGGTGVGLTIARAVARAHGGDVLAASPGVGCGASFTLVLPRSLDRISTLP</sequence>
<evidence type="ECO:0000256" key="8">
    <source>
        <dbReference type="ARBA" id="ARBA00022679"/>
    </source>
</evidence>
<evidence type="ECO:0000313" key="27">
    <source>
        <dbReference type="Proteomes" id="UP000259211"/>
    </source>
</evidence>
<accession>A0A3E2DGG6</accession>
<keyword evidence="18" id="KW-0346">Stress response</keyword>
<name>A0A3E2DGG6_9ACTN</name>
<dbReference type="GO" id="GO:0005886">
    <property type="term" value="C:plasma membrane"/>
    <property type="evidence" value="ECO:0007669"/>
    <property type="project" value="UniProtKB-SubCell"/>
</dbReference>
<evidence type="ECO:0000259" key="24">
    <source>
        <dbReference type="PROSITE" id="PS50109"/>
    </source>
</evidence>
<evidence type="ECO:0000256" key="22">
    <source>
        <dbReference type="ARBA" id="ARBA00041776"/>
    </source>
</evidence>
<evidence type="ECO:0000256" key="23">
    <source>
        <dbReference type="SAM" id="Phobius"/>
    </source>
</evidence>
<dbReference type="GO" id="GO:0000155">
    <property type="term" value="F:phosphorelay sensor kinase activity"/>
    <property type="evidence" value="ECO:0007669"/>
    <property type="project" value="InterPro"/>
</dbReference>
<dbReference type="SUPFAM" id="SSF47384">
    <property type="entry name" value="Homodimeric domain of signal transducing histidine kinase"/>
    <property type="match status" value="1"/>
</dbReference>
<evidence type="ECO:0000313" key="26">
    <source>
        <dbReference type="EMBL" id="RFT44384.1"/>
    </source>
</evidence>
<evidence type="ECO:0000259" key="25">
    <source>
        <dbReference type="PROSITE" id="PS50885"/>
    </source>
</evidence>
<dbReference type="GO" id="GO:0004721">
    <property type="term" value="F:phosphoprotein phosphatase activity"/>
    <property type="evidence" value="ECO:0007669"/>
    <property type="project" value="UniProtKB-KW"/>
</dbReference>
<evidence type="ECO:0000256" key="18">
    <source>
        <dbReference type="ARBA" id="ARBA00023016"/>
    </source>
</evidence>
<organism evidence="26 27">
    <name type="scientific">Cutibacterium avidum</name>
    <dbReference type="NCBI Taxonomy" id="33010"/>
    <lineage>
        <taxon>Bacteria</taxon>
        <taxon>Bacillati</taxon>
        <taxon>Actinomycetota</taxon>
        <taxon>Actinomycetes</taxon>
        <taxon>Propionibacteriales</taxon>
        <taxon>Propionibacteriaceae</taxon>
        <taxon>Cutibacterium</taxon>
    </lineage>
</organism>
<dbReference type="SUPFAM" id="SSF55874">
    <property type="entry name" value="ATPase domain of HSP90 chaperone/DNA topoisomerase II/histidine kinase"/>
    <property type="match status" value="1"/>
</dbReference>
<comment type="cofactor">
    <cofactor evidence="2">
        <name>Mn(2+)</name>
        <dbReference type="ChEBI" id="CHEBI:29035"/>
    </cofactor>
</comment>
<keyword evidence="19" id="KW-0843">Virulence</keyword>
<evidence type="ECO:0000256" key="14">
    <source>
        <dbReference type="ARBA" id="ARBA00022842"/>
    </source>
</evidence>
<dbReference type="PRINTS" id="PR00344">
    <property type="entry name" value="BCTRLSENSOR"/>
</dbReference>
<dbReference type="Gene3D" id="1.10.287.130">
    <property type="match status" value="1"/>
</dbReference>
<evidence type="ECO:0000256" key="1">
    <source>
        <dbReference type="ARBA" id="ARBA00000085"/>
    </source>
</evidence>
<dbReference type="CDD" id="cd00082">
    <property type="entry name" value="HisKA"/>
    <property type="match status" value="1"/>
</dbReference>
<dbReference type="Gene3D" id="3.30.565.10">
    <property type="entry name" value="Histidine kinase-like ATPase, C-terminal domain"/>
    <property type="match status" value="1"/>
</dbReference>
<dbReference type="SMART" id="SM00387">
    <property type="entry name" value="HATPase_c"/>
    <property type="match status" value="1"/>
</dbReference>
<dbReference type="SMART" id="SM00304">
    <property type="entry name" value="HAMP"/>
    <property type="match status" value="1"/>
</dbReference>
<comment type="caution">
    <text evidence="26">The sequence shown here is derived from an EMBL/GenBank/DDBJ whole genome shotgun (WGS) entry which is preliminary data.</text>
</comment>
<evidence type="ECO:0000256" key="12">
    <source>
        <dbReference type="ARBA" id="ARBA00022801"/>
    </source>
</evidence>
<protein>
    <recommendedName>
        <fullName evidence="21">Signal transduction histidine-protein kinase/phosphatase MprB</fullName>
        <ecNumber evidence="5">2.7.13.3</ecNumber>
    </recommendedName>
    <alternativeName>
        <fullName evidence="22">Mycobacterial persistence regulator B</fullName>
    </alternativeName>
</protein>
<dbReference type="PANTHER" id="PTHR44936">
    <property type="entry name" value="SENSOR PROTEIN CREC"/>
    <property type="match status" value="1"/>
</dbReference>
<dbReference type="InterPro" id="IPR003660">
    <property type="entry name" value="HAMP_dom"/>
</dbReference>
<evidence type="ECO:0000256" key="2">
    <source>
        <dbReference type="ARBA" id="ARBA00001936"/>
    </source>
</evidence>
<dbReference type="PANTHER" id="PTHR44936:SF9">
    <property type="entry name" value="SENSOR PROTEIN CREC"/>
    <property type="match status" value="1"/>
</dbReference>
<dbReference type="SMART" id="SM00388">
    <property type="entry name" value="HisKA"/>
    <property type="match status" value="1"/>
</dbReference>
<dbReference type="Gene3D" id="6.10.340.10">
    <property type="match status" value="1"/>
</dbReference>
<evidence type="ECO:0000256" key="4">
    <source>
        <dbReference type="ARBA" id="ARBA00004651"/>
    </source>
</evidence>
<dbReference type="EC" id="2.7.13.3" evidence="5"/>
<dbReference type="InterPro" id="IPR050980">
    <property type="entry name" value="2C_sensor_his_kinase"/>
</dbReference>
<gene>
    <name evidence="26" type="ORF">CHT91_05920</name>
</gene>
<dbReference type="GO" id="GO:0005524">
    <property type="term" value="F:ATP binding"/>
    <property type="evidence" value="ECO:0007669"/>
    <property type="project" value="UniProtKB-KW"/>
</dbReference>
<evidence type="ECO:0000256" key="7">
    <source>
        <dbReference type="ARBA" id="ARBA00022553"/>
    </source>
</evidence>
<dbReference type="InterPro" id="IPR005467">
    <property type="entry name" value="His_kinase_dom"/>
</dbReference>
<proteinExistence type="predicted"/>
<dbReference type="InterPro" id="IPR036890">
    <property type="entry name" value="HATPase_C_sf"/>
</dbReference>
<evidence type="ECO:0000256" key="3">
    <source>
        <dbReference type="ARBA" id="ARBA00001946"/>
    </source>
</evidence>
<evidence type="ECO:0000256" key="21">
    <source>
        <dbReference type="ARBA" id="ARBA00040454"/>
    </source>
</evidence>
<feature type="domain" description="Histidine kinase" evidence="24">
    <location>
        <begin position="156"/>
        <end position="372"/>
    </location>
</feature>
<keyword evidence="20" id="KW-0464">Manganese</keyword>
<dbReference type="InterPro" id="IPR036097">
    <property type="entry name" value="HisK_dim/P_sf"/>
</dbReference>
<comment type="cofactor">
    <cofactor evidence="3">
        <name>Mg(2+)</name>
        <dbReference type="ChEBI" id="CHEBI:18420"/>
    </cofactor>
</comment>
<reference evidence="26 27" key="1">
    <citation type="submission" date="2017-07" db="EMBL/GenBank/DDBJ databases">
        <authorList>
            <person name="Sun Z.S."/>
            <person name="Albrecht U."/>
            <person name="Echele G."/>
            <person name="Lee C.C."/>
        </authorList>
    </citation>
    <scope>NUCLEOTIDE SEQUENCE [LARGE SCALE GENOMIC DNA]</scope>
    <source>
        <strain evidence="26 27">P16-029</strain>
    </source>
</reference>
<dbReference type="Pfam" id="PF00512">
    <property type="entry name" value="HisKA"/>
    <property type="match status" value="1"/>
</dbReference>
<keyword evidence="9 23" id="KW-0812">Transmembrane</keyword>
<dbReference type="AlphaFoldDB" id="A0A3E2DGG6"/>
<dbReference type="PROSITE" id="PS50885">
    <property type="entry name" value="HAMP"/>
    <property type="match status" value="1"/>
</dbReference>
<evidence type="ECO:0000256" key="9">
    <source>
        <dbReference type="ARBA" id="ARBA00022692"/>
    </source>
</evidence>
<dbReference type="Proteomes" id="UP000259211">
    <property type="component" value="Unassembled WGS sequence"/>
</dbReference>
<dbReference type="Pfam" id="PF00672">
    <property type="entry name" value="HAMP"/>
    <property type="match status" value="1"/>
</dbReference>
<comment type="subcellular location">
    <subcellularLocation>
        <location evidence="4">Cell membrane</location>
        <topology evidence="4">Multi-pass membrane protein</topology>
    </subcellularLocation>
</comment>
<dbReference type="Pfam" id="PF02518">
    <property type="entry name" value="HATPase_c"/>
    <property type="match status" value="1"/>
</dbReference>
<dbReference type="CDD" id="cd06225">
    <property type="entry name" value="HAMP"/>
    <property type="match status" value="1"/>
</dbReference>
<comment type="catalytic activity">
    <reaction evidence="1">
        <text>ATP + protein L-histidine = ADP + protein N-phospho-L-histidine.</text>
        <dbReference type="EC" id="2.7.13.3"/>
    </reaction>
</comment>
<keyword evidence="7" id="KW-0597">Phosphoprotein</keyword>
<dbReference type="PROSITE" id="PS50109">
    <property type="entry name" value="HIS_KIN"/>
    <property type="match status" value="1"/>
</dbReference>
<keyword evidence="6" id="KW-1003">Cell membrane</keyword>
<keyword evidence="8" id="KW-0808">Transferase</keyword>
<evidence type="ECO:0000256" key="20">
    <source>
        <dbReference type="ARBA" id="ARBA00023211"/>
    </source>
</evidence>
<keyword evidence="23" id="KW-0472">Membrane</keyword>
<evidence type="ECO:0000256" key="6">
    <source>
        <dbReference type="ARBA" id="ARBA00022475"/>
    </source>
</evidence>
<keyword evidence="16 23" id="KW-1133">Transmembrane helix</keyword>
<evidence type="ECO:0000256" key="15">
    <source>
        <dbReference type="ARBA" id="ARBA00022912"/>
    </source>
</evidence>
<dbReference type="InterPro" id="IPR003661">
    <property type="entry name" value="HisK_dim/P_dom"/>
</dbReference>
<keyword evidence="11 26" id="KW-0418">Kinase</keyword>